<dbReference type="InterPro" id="IPR004268">
    <property type="entry name" value="MurJ"/>
</dbReference>
<evidence type="ECO:0000256" key="8">
    <source>
        <dbReference type="SAM" id="Phobius"/>
    </source>
</evidence>
<evidence type="ECO:0000256" key="4">
    <source>
        <dbReference type="ARBA" id="ARBA00022960"/>
    </source>
</evidence>
<dbReference type="PANTHER" id="PTHR30250:SF21">
    <property type="entry name" value="LIPID II FLIPPASE MURJ"/>
    <property type="match status" value="1"/>
</dbReference>
<feature type="transmembrane region" description="Helical" evidence="8">
    <location>
        <begin position="543"/>
        <end position="563"/>
    </location>
</feature>
<dbReference type="Pfam" id="PF03023">
    <property type="entry name" value="MurJ"/>
    <property type="match status" value="1"/>
</dbReference>
<keyword evidence="9" id="KW-0131">Cell cycle</keyword>
<feature type="transmembrane region" description="Helical" evidence="8">
    <location>
        <begin position="380"/>
        <end position="404"/>
    </location>
</feature>
<comment type="subcellular location">
    <subcellularLocation>
        <location evidence="1">Cell membrane</location>
        <topology evidence="1">Multi-pass membrane protein</topology>
    </subcellularLocation>
</comment>
<dbReference type="InterPro" id="IPR002797">
    <property type="entry name" value="Polysacc_synth"/>
</dbReference>
<feature type="transmembrane region" description="Helical" evidence="8">
    <location>
        <begin position="97"/>
        <end position="120"/>
    </location>
</feature>
<dbReference type="GO" id="GO:0005886">
    <property type="term" value="C:plasma membrane"/>
    <property type="evidence" value="ECO:0007669"/>
    <property type="project" value="UniProtKB-SubCell"/>
</dbReference>
<evidence type="ECO:0000256" key="3">
    <source>
        <dbReference type="ARBA" id="ARBA00022692"/>
    </source>
</evidence>
<feature type="transmembrane region" description="Helical" evidence="8">
    <location>
        <begin position="512"/>
        <end position="531"/>
    </location>
</feature>
<dbReference type="GO" id="GO:0051301">
    <property type="term" value="P:cell division"/>
    <property type="evidence" value="ECO:0007669"/>
    <property type="project" value="UniProtKB-KW"/>
</dbReference>
<evidence type="ECO:0000256" key="5">
    <source>
        <dbReference type="ARBA" id="ARBA00022984"/>
    </source>
</evidence>
<feature type="transmembrane region" description="Helical" evidence="8">
    <location>
        <begin position="215"/>
        <end position="241"/>
    </location>
</feature>
<feature type="transmembrane region" description="Helical" evidence="8">
    <location>
        <begin position="132"/>
        <end position="152"/>
    </location>
</feature>
<gene>
    <name evidence="9" type="primary">ytgP</name>
    <name evidence="9" type="ORF">AULFYP135_00942</name>
</gene>
<dbReference type="InterPro" id="IPR024923">
    <property type="entry name" value="PG_synth_SpoVB"/>
</dbReference>
<dbReference type="EMBL" id="CACRSL010000003">
    <property type="protein sequence ID" value="VYS92618.1"/>
    <property type="molecule type" value="Genomic_DNA"/>
</dbReference>
<reference evidence="9" key="1">
    <citation type="submission" date="2019-11" db="EMBL/GenBank/DDBJ databases">
        <authorList>
            <person name="Feng L."/>
        </authorList>
    </citation>
    <scope>NUCLEOTIDE SEQUENCE</scope>
    <source>
        <strain evidence="9">AundefinedLFYP135</strain>
    </source>
</reference>
<evidence type="ECO:0000313" key="9">
    <source>
        <dbReference type="EMBL" id="VYS92618.1"/>
    </source>
</evidence>
<keyword evidence="7 8" id="KW-0472">Membrane</keyword>
<accession>A0A6N2SJ82</accession>
<feature type="transmembrane region" description="Helical" evidence="8">
    <location>
        <begin position="20"/>
        <end position="40"/>
    </location>
</feature>
<proteinExistence type="predicted"/>
<name>A0A6N2SJ82_9FIRM</name>
<feature type="transmembrane region" description="Helical" evidence="8">
    <location>
        <begin position="52"/>
        <end position="76"/>
    </location>
</feature>
<keyword evidence="3 8" id="KW-0812">Transmembrane</keyword>
<keyword evidence="4" id="KW-0133">Cell shape</keyword>
<keyword evidence="9" id="KW-0132">Cell division</keyword>
<keyword evidence="2" id="KW-1003">Cell membrane</keyword>
<feature type="transmembrane region" description="Helical" evidence="8">
    <location>
        <begin position="479"/>
        <end position="500"/>
    </location>
</feature>
<dbReference type="InterPro" id="IPR050833">
    <property type="entry name" value="Poly_Biosynth_Transport"/>
</dbReference>
<dbReference type="PANTHER" id="PTHR30250">
    <property type="entry name" value="PST FAMILY PREDICTED COLANIC ACID TRANSPORTER"/>
    <property type="match status" value="1"/>
</dbReference>
<keyword evidence="6 8" id="KW-1133">Transmembrane helix</keyword>
<feature type="transmembrane region" description="Helical" evidence="8">
    <location>
        <begin position="454"/>
        <end position="473"/>
    </location>
</feature>
<dbReference type="PIRSF" id="PIRSF038958">
    <property type="entry name" value="PG_synth_SpoVB"/>
    <property type="match status" value="1"/>
</dbReference>
<keyword evidence="5" id="KW-0573">Peptidoglycan synthesis</keyword>
<organism evidence="9">
    <name type="scientific">uncultured Anaerotruncus sp</name>
    <dbReference type="NCBI Taxonomy" id="905011"/>
    <lineage>
        <taxon>Bacteria</taxon>
        <taxon>Bacillati</taxon>
        <taxon>Bacillota</taxon>
        <taxon>Clostridia</taxon>
        <taxon>Eubacteriales</taxon>
        <taxon>Oscillospiraceae</taxon>
        <taxon>Anaerotruncus</taxon>
        <taxon>environmental samples</taxon>
    </lineage>
</organism>
<evidence type="ECO:0000256" key="7">
    <source>
        <dbReference type="ARBA" id="ARBA00023136"/>
    </source>
</evidence>
<protein>
    <submittedName>
        <fullName evidence="9">Putative cell division protein YtgP</fullName>
    </submittedName>
</protein>
<feature type="transmembrane region" description="Helical" evidence="8">
    <location>
        <begin position="424"/>
        <end position="442"/>
    </location>
</feature>
<feature type="transmembrane region" description="Helical" evidence="8">
    <location>
        <begin position="333"/>
        <end position="359"/>
    </location>
</feature>
<feature type="transmembrane region" description="Helical" evidence="8">
    <location>
        <begin position="173"/>
        <end position="192"/>
    </location>
</feature>
<dbReference type="CDD" id="cd13124">
    <property type="entry name" value="MATE_SpoVB_like"/>
    <property type="match status" value="1"/>
</dbReference>
<evidence type="ECO:0000256" key="2">
    <source>
        <dbReference type="ARBA" id="ARBA00022475"/>
    </source>
</evidence>
<evidence type="ECO:0000256" key="6">
    <source>
        <dbReference type="ARBA" id="ARBA00022989"/>
    </source>
</evidence>
<feature type="transmembrane region" description="Helical" evidence="8">
    <location>
        <begin position="270"/>
        <end position="291"/>
    </location>
</feature>
<dbReference type="AlphaFoldDB" id="A0A6N2SJ82"/>
<sequence>MKNGTKGEKALKKQNRQSVLEGALILMAATVVVKVIGALFKIPLANILGGGGMGYFMTAYSLFNPLYALATAGLPVAVSKLVSESVARGRCQDAKRVFRLSLCLFLATGTLGCIAMVLGARSFSQAVGNPGAALAVAVMGPAVFFGCFTSAFRGYNEGLRNMTPTALSQVVEAVARLVFGIAFATYLLHHGMAEYASYGTVYGQAAASLEDAQRLVLPVASAGAVAGISVSTACGSLFLLLRQFFCRDGITREQLASSPRARSRRELGRMLLTVALPVCLASAAVNLTSLIDLGSIMNRLSTALEENPQAILNMYGGLLPEGMTLSEIPNYLYGSYTGLAVTVFNLVPALTVTFGTSALPAVSSSWAVKNYQATKRNIQSILRITALVAIPAGLGIFALSGPILNLLFSSRAAEAAIAAPVLRWMGLAVILVAMASPVNSMLQAVGRADVPVKMILAGGLVKLGCNYLLIAVPEINIKGAPVGTILCYGLILSVSLRILCRETGIALEWGKTFGKPFLAGIGCALCAWAAYGFFSRGVFSSRLSTLAAVAVGGGFYLMFLLFSKGFVKEDVLMLPGGEKVSKILEKYSLLG</sequence>
<evidence type="ECO:0000256" key="1">
    <source>
        <dbReference type="ARBA" id="ARBA00004651"/>
    </source>
</evidence>
<dbReference type="GO" id="GO:0008360">
    <property type="term" value="P:regulation of cell shape"/>
    <property type="evidence" value="ECO:0007669"/>
    <property type="project" value="UniProtKB-KW"/>
</dbReference>
<dbReference type="GO" id="GO:0009252">
    <property type="term" value="P:peptidoglycan biosynthetic process"/>
    <property type="evidence" value="ECO:0007669"/>
    <property type="project" value="UniProtKB-KW"/>
</dbReference>
<dbReference type="Pfam" id="PF01943">
    <property type="entry name" value="Polysacc_synt"/>
    <property type="match status" value="1"/>
</dbReference>